<organism evidence="3 4">
    <name type="scientific">Eumeta variegata</name>
    <name type="common">Bagworm moth</name>
    <name type="synonym">Eumeta japonica</name>
    <dbReference type="NCBI Taxonomy" id="151549"/>
    <lineage>
        <taxon>Eukaryota</taxon>
        <taxon>Metazoa</taxon>
        <taxon>Ecdysozoa</taxon>
        <taxon>Arthropoda</taxon>
        <taxon>Hexapoda</taxon>
        <taxon>Insecta</taxon>
        <taxon>Pterygota</taxon>
        <taxon>Neoptera</taxon>
        <taxon>Endopterygota</taxon>
        <taxon>Lepidoptera</taxon>
        <taxon>Glossata</taxon>
        <taxon>Ditrysia</taxon>
        <taxon>Tineoidea</taxon>
        <taxon>Psychidae</taxon>
        <taxon>Oiketicinae</taxon>
        <taxon>Eumeta</taxon>
    </lineage>
</organism>
<evidence type="ECO:0000313" key="4">
    <source>
        <dbReference type="Proteomes" id="UP000299102"/>
    </source>
</evidence>
<evidence type="ECO:0000256" key="1">
    <source>
        <dbReference type="SAM" id="MobiDB-lite"/>
    </source>
</evidence>
<protein>
    <submittedName>
        <fullName evidence="3">Mariner Mos1 transposase</fullName>
    </submittedName>
</protein>
<dbReference type="Pfam" id="PF17906">
    <property type="entry name" value="HTH_48"/>
    <property type="match status" value="1"/>
</dbReference>
<dbReference type="InterPro" id="IPR041426">
    <property type="entry name" value="Mos1_HTH"/>
</dbReference>
<evidence type="ECO:0000313" key="3">
    <source>
        <dbReference type="EMBL" id="GBP86640.1"/>
    </source>
</evidence>
<dbReference type="Proteomes" id="UP000299102">
    <property type="component" value="Unassembled WGS sequence"/>
</dbReference>
<dbReference type="AlphaFoldDB" id="A0A4C1ZFR2"/>
<comment type="caution">
    <text evidence="3">The sequence shown here is derived from an EMBL/GenBank/DDBJ whole genome shotgun (WGS) entry which is preliminary data.</text>
</comment>
<dbReference type="Gene3D" id="1.10.10.1450">
    <property type="match status" value="1"/>
</dbReference>
<evidence type="ECO:0000259" key="2">
    <source>
        <dbReference type="Pfam" id="PF17906"/>
    </source>
</evidence>
<sequence length="154" mass="16967">MCAHNSHDSIEIVNPSPRPTLGLARAPLAVRLYALSPVTPGSAARSHERTAALMLSWGAPAAAGSRVSAKSITSLYTRRSHLNAAHRLLVEAYNEAALNERTRREWFQKLKIGDFDVEDKDRSGRPKIYEDAELEEDSSQAQKELALTLEVTDS</sequence>
<feature type="domain" description="Mos1 transposase HTH" evidence="2">
    <location>
        <begin position="83"/>
        <end position="114"/>
    </location>
</feature>
<keyword evidence="4" id="KW-1185">Reference proteome</keyword>
<feature type="region of interest" description="Disordered" evidence="1">
    <location>
        <begin position="130"/>
        <end position="154"/>
    </location>
</feature>
<proteinExistence type="predicted"/>
<reference evidence="3 4" key="1">
    <citation type="journal article" date="2019" name="Commun. Biol.">
        <title>The bagworm genome reveals a unique fibroin gene that provides high tensile strength.</title>
        <authorList>
            <person name="Kono N."/>
            <person name="Nakamura H."/>
            <person name="Ohtoshi R."/>
            <person name="Tomita M."/>
            <person name="Numata K."/>
            <person name="Arakawa K."/>
        </authorList>
    </citation>
    <scope>NUCLEOTIDE SEQUENCE [LARGE SCALE GENOMIC DNA]</scope>
</reference>
<gene>
    <name evidence="3" type="ORF">EVAR_81940_1</name>
</gene>
<name>A0A4C1ZFR2_EUMVA</name>
<dbReference type="EMBL" id="BGZK01001805">
    <property type="protein sequence ID" value="GBP86640.1"/>
    <property type="molecule type" value="Genomic_DNA"/>
</dbReference>
<accession>A0A4C1ZFR2</accession>
<dbReference type="OrthoDB" id="8056713at2759"/>